<dbReference type="InParanoid" id="A0A7M7QBP4"/>
<feature type="compositionally biased region" description="Basic and acidic residues" evidence="1">
    <location>
        <begin position="653"/>
        <end position="664"/>
    </location>
</feature>
<feature type="compositionally biased region" description="Low complexity" evidence="1">
    <location>
        <begin position="538"/>
        <end position="575"/>
    </location>
</feature>
<feature type="compositionally biased region" description="Basic and acidic residues" evidence="1">
    <location>
        <begin position="596"/>
        <end position="613"/>
    </location>
</feature>
<feature type="compositionally biased region" description="Acidic residues" evidence="1">
    <location>
        <begin position="488"/>
        <end position="504"/>
    </location>
</feature>
<feature type="region of interest" description="Disordered" evidence="1">
    <location>
        <begin position="466"/>
        <end position="728"/>
    </location>
</feature>
<dbReference type="EnsemblMetazoa" id="XM_031929116">
    <property type="protein sequence ID" value="XP_031784976"/>
    <property type="gene ID" value="LOC100678207"/>
</dbReference>
<feature type="region of interest" description="Disordered" evidence="1">
    <location>
        <begin position="314"/>
        <end position="443"/>
    </location>
</feature>
<dbReference type="OMA" id="RHATYND"/>
<feature type="compositionally biased region" description="Polar residues" evidence="1">
    <location>
        <begin position="98"/>
        <end position="114"/>
    </location>
</feature>
<feature type="region of interest" description="Disordered" evidence="1">
    <location>
        <begin position="250"/>
        <end position="289"/>
    </location>
</feature>
<dbReference type="EnsemblMetazoa" id="XM_031929113">
    <property type="protein sequence ID" value="XP_031784973"/>
    <property type="gene ID" value="LOC100678207"/>
</dbReference>
<evidence type="ECO:0000256" key="1">
    <source>
        <dbReference type="SAM" id="MobiDB-lite"/>
    </source>
</evidence>
<feature type="compositionally biased region" description="Low complexity" evidence="1">
    <location>
        <begin position="373"/>
        <end position="387"/>
    </location>
</feature>
<dbReference type="EnsemblMetazoa" id="XM_031929118">
    <property type="protein sequence ID" value="XP_031784978"/>
    <property type="gene ID" value="LOC100678207"/>
</dbReference>
<name>A0A7M7QBP4_NASVI</name>
<feature type="compositionally biased region" description="Basic and acidic residues" evidence="1">
    <location>
        <begin position="176"/>
        <end position="185"/>
    </location>
</feature>
<sequence length="783" mass="85571">MGQAWCKEKSEKAQDSKSPLDRVFVRCAHRIYPGLKEDGSVLGGATQRVTSSEIGYAGSPPRAALLRGQSIDSVDRPFHPSEWVDVNLEVPCTPRASVVSSSANQQRSSNLTKSNGRRSPHQSVPTTAGGAPVPPPRRRRRRERRPLPPKPGSGDDESEPEPHYSRLRSPSSGETSSRRDDRSIDEVEGPSADSEDEFVAIERILQKSSLEEISSAHLPNLKSTARPKNHSTTSLPNVAELLIEDEMDDGNVAEDEAAAATATSRRPPRHVKTASLPREASLGAPQTPERMFFSRGIEEDNSIPKIDTWSSSVADEGAGVAASSPDCSLRFETDVKTSTPVKLPDSAARELDDHEEGAAGPSRACQNIDDASHSFQSASSASRDSSAVQPVAEAHHEVDRPAAEAPARSNEDAGYESRNSSHLLSNGSSASGQELARDEMSSGILRDATVDSCDFEDLGIPGAAANDSAAAAVQRTISEESLPREMLVDEEEEEEEEDVEQESFDVEKSAKDASNELTRQTSANESENFSTPPLSPETKSQASSSSNPSCPTKSQQRNPGSAEPTAASAVAAVESGDNLTSMTPSLMELEAALSDMLERKDEEERRASEESGQQRRLLQVDEEEEEEQEEEKEEDKSSDKSPEPQIVPVKRNRPLEDVEADLRKVSPQPATKMQQQQQQQQAGEEERQPAKSLLIDFQRVDRMNPFNDLKSDEHEFDLSTDEPPEKPSRLHRISLIEESIDEPLIVPTPPRRRHRSKSNLNSPSEASAVAEVFRHATYNDRLI</sequence>
<dbReference type="EnsemblMetazoa" id="XM_016990035">
    <property type="protein sequence ID" value="XP_016845524"/>
    <property type="gene ID" value="LOC100678207"/>
</dbReference>
<evidence type="ECO:0000313" key="2">
    <source>
        <dbReference type="EnsemblMetazoa" id="XP_031784976"/>
    </source>
</evidence>
<feature type="compositionally biased region" description="Acidic residues" evidence="1">
    <location>
        <begin position="620"/>
        <end position="633"/>
    </location>
</feature>
<evidence type="ECO:0000313" key="3">
    <source>
        <dbReference type="Proteomes" id="UP000002358"/>
    </source>
</evidence>
<keyword evidence="3" id="KW-1185">Reference proteome</keyword>
<dbReference type="OrthoDB" id="7701454at2759"/>
<feature type="region of interest" description="Disordered" evidence="1">
    <location>
        <begin position="741"/>
        <end position="767"/>
    </location>
</feature>
<protein>
    <submittedName>
        <fullName evidence="2">Uncharacterized protein</fullName>
    </submittedName>
</protein>
<gene>
    <name evidence="2" type="primary">100678207</name>
</gene>
<feature type="compositionally biased region" description="Basic and acidic residues" evidence="1">
    <location>
        <begin position="709"/>
        <end position="728"/>
    </location>
</feature>
<accession>A0A7M7QBP4</accession>
<feature type="compositionally biased region" description="Basic and acidic residues" evidence="1">
    <location>
        <begin position="393"/>
        <end position="402"/>
    </location>
</feature>
<feature type="region of interest" description="Disordered" evidence="1">
    <location>
        <begin position="96"/>
        <end position="199"/>
    </location>
</feature>
<feature type="compositionally biased region" description="Basic and acidic residues" evidence="1">
    <location>
        <begin position="505"/>
        <end position="514"/>
    </location>
</feature>
<dbReference type="Proteomes" id="UP000002358">
    <property type="component" value="Chromosome 1"/>
</dbReference>
<dbReference type="AlphaFoldDB" id="A0A7M7QBP4"/>
<organism evidence="2 3">
    <name type="scientific">Nasonia vitripennis</name>
    <name type="common">Parasitic wasp</name>
    <dbReference type="NCBI Taxonomy" id="7425"/>
    <lineage>
        <taxon>Eukaryota</taxon>
        <taxon>Metazoa</taxon>
        <taxon>Ecdysozoa</taxon>
        <taxon>Arthropoda</taxon>
        <taxon>Hexapoda</taxon>
        <taxon>Insecta</taxon>
        <taxon>Pterygota</taxon>
        <taxon>Neoptera</taxon>
        <taxon>Endopterygota</taxon>
        <taxon>Hymenoptera</taxon>
        <taxon>Apocrita</taxon>
        <taxon>Proctotrupomorpha</taxon>
        <taxon>Chalcidoidea</taxon>
        <taxon>Pteromalidae</taxon>
        <taxon>Pteromalinae</taxon>
        <taxon>Nasonia</taxon>
    </lineage>
</organism>
<feature type="compositionally biased region" description="Basic and acidic residues" evidence="1">
    <location>
        <begin position="477"/>
        <end position="487"/>
    </location>
</feature>
<feature type="compositionally biased region" description="Polar residues" evidence="1">
    <location>
        <begin position="515"/>
        <end position="532"/>
    </location>
</feature>
<proteinExistence type="predicted"/>
<reference evidence="2" key="1">
    <citation type="submission" date="2021-01" db="UniProtKB">
        <authorList>
            <consortium name="EnsemblMetazoa"/>
        </authorList>
    </citation>
    <scope>IDENTIFICATION</scope>
</reference>
<feature type="compositionally biased region" description="Low complexity" evidence="1">
    <location>
        <begin position="417"/>
        <end position="432"/>
    </location>
</feature>
<dbReference type="KEGG" id="nvi:100678207"/>